<comment type="similarity">
    <text evidence="4">Belongs to the PPP1R35 family.</text>
</comment>
<dbReference type="EMBL" id="PZQS01000002">
    <property type="protein sequence ID" value="PVD36835.1"/>
    <property type="molecule type" value="Genomic_DNA"/>
</dbReference>
<reference evidence="8 9" key="1">
    <citation type="submission" date="2018-04" db="EMBL/GenBank/DDBJ databases">
        <title>The genome of golden apple snail Pomacea canaliculata provides insight into stress tolerance and invasive adaptation.</title>
        <authorList>
            <person name="Liu C."/>
            <person name="Liu B."/>
            <person name="Ren Y."/>
            <person name="Zhang Y."/>
            <person name="Wang H."/>
            <person name="Li S."/>
            <person name="Jiang F."/>
            <person name="Yin L."/>
            <person name="Zhang G."/>
            <person name="Qian W."/>
            <person name="Fan W."/>
        </authorList>
    </citation>
    <scope>NUCLEOTIDE SEQUENCE [LARGE SCALE GENOMIC DNA]</scope>
    <source>
        <strain evidence="8">SZHN2017</strain>
        <tissue evidence="8">Muscle</tissue>
    </source>
</reference>
<dbReference type="PROSITE" id="PS50157">
    <property type="entry name" value="ZINC_FINGER_C2H2_2"/>
    <property type="match status" value="1"/>
</dbReference>
<feature type="region of interest" description="Disordered" evidence="6">
    <location>
        <begin position="325"/>
        <end position="352"/>
    </location>
</feature>
<feature type="region of interest" description="Disordered" evidence="6">
    <location>
        <begin position="190"/>
        <end position="209"/>
    </location>
</feature>
<feature type="compositionally biased region" description="Basic and acidic residues" evidence="6">
    <location>
        <begin position="124"/>
        <end position="146"/>
    </location>
</feature>
<dbReference type="GO" id="GO:0008270">
    <property type="term" value="F:zinc ion binding"/>
    <property type="evidence" value="ECO:0007669"/>
    <property type="project" value="UniProtKB-KW"/>
</dbReference>
<keyword evidence="5" id="KW-0863">Zinc-finger</keyword>
<feature type="region of interest" description="Disordered" evidence="6">
    <location>
        <begin position="65"/>
        <end position="182"/>
    </location>
</feature>
<dbReference type="InterPro" id="IPR018247">
    <property type="entry name" value="EF_Hand_1_Ca_BS"/>
</dbReference>
<accession>A0A2T7PTT7</accession>
<evidence type="ECO:0000256" key="5">
    <source>
        <dbReference type="PROSITE-ProRule" id="PRU00042"/>
    </source>
</evidence>
<keyword evidence="9" id="KW-1185">Reference proteome</keyword>
<keyword evidence="5" id="KW-0479">Metal-binding</keyword>
<comment type="subcellular location">
    <subcellularLocation>
        <location evidence="1">Cytoplasm</location>
        <location evidence="1">Cytoskeleton</location>
        <location evidence="1">Microtubule organizing center</location>
        <location evidence="1">Centrosome</location>
        <location evidence="1">Centriole</location>
    </subcellularLocation>
</comment>
<evidence type="ECO:0000256" key="1">
    <source>
        <dbReference type="ARBA" id="ARBA00004114"/>
    </source>
</evidence>
<dbReference type="InterPro" id="IPR036236">
    <property type="entry name" value="Znf_C2H2_sf"/>
</dbReference>
<dbReference type="Gene3D" id="3.30.160.60">
    <property type="entry name" value="Classic Zinc Finger"/>
    <property type="match status" value="1"/>
</dbReference>
<feature type="compositionally biased region" description="Low complexity" evidence="6">
    <location>
        <begin position="163"/>
        <end position="176"/>
    </location>
</feature>
<dbReference type="SMART" id="SM00355">
    <property type="entry name" value="ZnF_C2H2"/>
    <property type="match status" value="2"/>
</dbReference>
<evidence type="ECO:0000313" key="8">
    <source>
        <dbReference type="EMBL" id="PVD36835.1"/>
    </source>
</evidence>
<dbReference type="Proteomes" id="UP000245119">
    <property type="component" value="Linkage Group LG2"/>
</dbReference>
<keyword evidence="3" id="KW-0206">Cytoskeleton</keyword>
<feature type="compositionally biased region" description="Polar residues" evidence="6">
    <location>
        <begin position="325"/>
        <end position="342"/>
    </location>
</feature>
<dbReference type="InterPro" id="IPR029135">
    <property type="entry name" value="PPP1R35_C"/>
</dbReference>
<keyword evidence="5" id="KW-0862">Zinc</keyword>
<dbReference type="OrthoDB" id="8942190at2759"/>
<dbReference type="GO" id="GO:0005814">
    <property type="term" value="C:centriole"/>
    <property type="evidence" value="ECO:0007669"/>
    <property type="project" value="UniProtKB-SubCell"/>
</dbReference>
<evidence type="ECO:0000259" key="7">
    <source>
        <dbReference type="PROSITE" id="PS50157"/>
    </source>
</evidence>
<name>A0A2T7PTT7_POMCA</name>
<dbReference type="InterPro" id="IPR013087">
    <property type="entry name" value="Znf_C2H2_type"/>
</dbReference>
<proteinExistence type="inferred from homology"/>
<dbReference type="PROSITE" id="PS00028">
    <property type="entry name" value="ZINC_FINGER_C2H2_1"/>
    <property type="match status" value="1"/>
</dbReference>
<organism evidence="8 9">
    <name type="scientific">Pomacea canaliculata</name>
    <name type="common">Golden apple snail</name>
    <dbReference type="NCBI Taxonomy" id="400727"/>
    <lineage>
        <taxon>Eukaryota</taxon>
        <taxon>Metazoa</taxon>
        <taxon>Spiralia</taxon>
        <taxon>Lophotrochozoa</taxon>
        <taxon>Mollusca</taxon>
        <taxon>Gastropoda</taxon>
        <taxon>Caenogastropoda</taxon>
        <taxon>Architaenioglossa</taxon>
        <taxon>Ampullarioidea</taxon>
        <taxon>Ampullariidae</taxon>
        <taxon>Pomacea</taxon>
    </lineage>
</organism>
<dbReference type="Pfam" id="PF15503">
    <property type="entry name" value="PPP1R35_C"/>
    <property type="match status" value="1"/>
</dbReference>
<gene>
    <name evidence="8" type="ORF">C0Q70_03825</name>
</gene>
<feature type="domain" description="C2H2-type" evidence="7">
    <location>
        <begin position="1134"/>
        <end position="1159"/>
    </location>
</feature>
<comment type="caution">
    <text evidence="8">The sequence shown here is derived from an EMBL/GenBank/DDBJ whole genome shotgun (WGS) entry which is preliminary data.</text>
</comment>
<dbReference type="SUPFAM" id="SSF57667">
    <property type="entry name" value="beta-beta-alpha zinc fingers"/>
    <property type="match status" value="1"/>
</dbReference>
<evidence type="ECO:0000313" key="9">
    <source>
        <dbReference type="Proteomes" id="UP000245119"/>
    </source>
</evidence>
<sequence length="1292" mass="142954">MVMIALHDEISYKPQGSTIGLSMEKRLGYSKNWNDFSGILSALPSSLSVRQETEDEKLLKQKMQKLAGLDRKSDKIRDVDEDGEPSSRAPAPSRVQTKLGNIKPDPLLAITPEKGNALISCAGNEDHTQDNTEEESGRKELLEAAKRKPRVRFAPGTRTSPPSKDSSSQDHMSSDSTCKHDLDDRIDSKSEFVQDKPYHPAQYADSNKENDIVNKSLSSQTCQRYSAQVRGDDGAYALSGQADFKIDGMEDAVDAKKSVHAKVFRHTCSTVHSSKEDEQTAFDLEVKEFLEGTSKVKGQYQGKGCVRGNSASPIEILESCISDRSSSPQTLTYSRTPRSQSKSPDRCTPAVQGGSEFIVSRGHDRPQKNISVVREAPYRPPVRDYMYPFDSSNGKKEYQYDSTLENPLAKPEFNSALKISENLKSVKNKQINTWGEVSKRLKKKKHEIQEKASSRVNVQSTSGLFSELVDIEVPLHDITPYCGKGENFACYDYKNSTCKDFLNSLKCLLASVFSFYCEEQESVYFQDQKREKRQRHNPGFYASFVKGLVSQSGHHEDRTKDKILPHLQKGKKTAECLQKANKKKTASISEEYSEFSLLSLPECEVETTECSSSSNPESKNLRTISKSVINVRKDVNSYSHIFMKDFTCGSMLKPNLRIPGHFKKQRKQKCSFVTSNDRRNVEAHNTLNKDMKYVTKGRKHSVSGGSTCNIATVVNKNCEQFRGHHPPGEDDKLKHTGIQCDMSSLQEDNAEETSSFDSNGNGIININDILTADRAEHTVNARCNDLDVCHNDKTFQTVLATVEEDIVSLPGMKEFLLRELPSQMNVLVQQLKERVVITGSIEQLNRIWTTLSKKKQEHYTKENKICEERGKALAEMVCNLDCSSFRSLDVSCRASDKDEMAQSSRTGQRVVFVENGHGISLQVNVEVPTSQLSSSANITSPQPSQNCMPLSSVPGSSMNVNRNRDEEDCHKSVFAVSDIQESSPEGEILALEEKVGEGNASDETSDLMQFSVSDEALLSQPEHNTNFMISSQKAGKNYIMGTVDSLECISEEQTVIVDGENAVGTILEEKTVDSSNSDTGPAIRLTDFGMVSPSSGGFLPSSQTLQCGLCNTVCQSEELALKHMKTVHRNGTLNTCEVCGVAFPEKRGLLVHLKAKHEGSGCTCQAFANYEEAEQHIVLHDSRASSSSDRLVQEECTNTRNGEASHFLQSITTSQPEMQSVEAEVVCYAVGSVSGVVTGQLGPKSSLEHSMTSGQDDPCALRTTQRGTLKSLNEEEQVQLVASTLADLSTLC</sequence>
<evidence type="ECO:0000256" key="4">
    <source>
        <dbReference type="ARBA" id="ARBA00029452"/>
    </source>
</evidence>
<dbReference type="PROSITE" id="PS00018">
    <property type="entry name" value="EF_HAND_1"/>
    <property type="match status" value="1"/>
</dbReference>
<protein>
    <recommendedName>
        <fullName evidence="7">C2H2-type domain-containing protein</fullName>
    </recommendedName>
</protein>
<keyword evidence="2" id="KW-0963">Cytoplasm</keyword>
<feature type="compositionally biased region" description="Basic and acidic residues" evidence="6">
    <location>
        <begin position="68"/>
        <end position="78"/>
    </location>
</feature>
<evidence type="ECO:0000256" key="2">
    <source>
        <dbReference type="ARBA" id="ARBA00022490"/>
    </source>
</evidence>
<evidence type="ECO:0000256" key="6">
    <source>
        <dbReference type="SAM" id="MobiDB-lite"/>
    </source>
</evidence>
<evidence type="ECO:0000256" key="3">
    <source>
        <dbReference type="ARBA" id="ARBA00023212"/>
    </source>
</evidence>